<evidence type="ECO:0000313" key="2">
    <source>
        <dbReference type="Proteomes" id="UP000887574"/>
    </source>
</evidence>
<dbReference type="Pfam" id="PF10551">
    <property type="entry name" value="MULE"/>
    <property type="match status" value="1"/>
</dbReference>
<sequence length="125" mass="14168">MLIFSSPRQLQLLSNCSHLICDGTFKYAPKGTKQIYRVFGLIRGIHATPLVAVLLKQKSKEVYKKMWQKVKEALLNLVVVDSIQFANFDAEIAAYSSFQDVFPGVAVKLCCFHVKQGLYRKVRDA</sequence>
<accession>A0A915E1A9</accession>
<organism evidence="2 3">
    <name type="scientific">Ditylenchus dipsaci</name>
    <dbReference type="NCBI Taxonomy" id="166011"/>
    <lineage>
        <taxon>Eukaryota</taxon>
        <taxon>Metazoa</taxon>
        <taxon>Ecdysozoa</taxon>
        <taxon>Nematoda</taxon>
        <taxon>Chromadorea</taxon>
        <taxon>Rhabditida</taxon>
        <taxon>Tylenchina</taxon>
        <taxon>Tylenchomorpha</taxon>
        <taxon>Sphaerularioidea</taxon>
        <taxon>Anguinidae</taxon>
        <taxon>Anguininae</taxon>
        <taxon>Ditylenchus</taxon>
    </lineage>
</organism>
<name>A0A915E1A9_9BILA</name>
<evidence type="ECO:0000259" key="1">
    <source>
        <dbReference type="Pfam" id="PF10551"/>
    </source>
</evidence>
<feature type="domain" description="MULE transposase" evidence="1">
    <location>
        <begin position="20"/>
        <end position="116"/>
    </location>
</feature>
<dbReference type="Proteomes" id="UP000887574">
    <property type="component" value="Unplaced"/>
</dbReference>
<dbReference type="AlphaFoldDB" id="A0A915E1A9"/>
<evidence type="ECO:0000313" key="3">
    <source>
        <dbReference type="WBParaSite" id="jg25631"/>
    </source>
</evidence>
<dbReference type="InterPro" id="IPR018289">
    <property type="entry name" value="MULE_transposase_dom"/>
</dbReference>
<proteinExistence type="predicted"/>
<reference evidence="3" key="1">
    <citation type="submission" date="2022-11" db="UniProtKB">
        <authorList>
            <consortium name="WormBaseParasite"/>
        </authorList>
    </citation>
    <scope>IDENTIFICATION</scope>
</reference>
<dbReference type="WBParaSite" id="jg25631">
    <property type="protein sequence ID" value="jg25631"/>
    <property type="gene ID" value="jg25631"/>
</dbReference>
<protein>
    <submittedName>
        <fullName evidence="3">MULE transposase domain-containing protein</fullName>
    </submittedName>
</protein>
<keyword evidence="2" id="KW-1185">Reference proteome</keyword>